<dbReference type="EMBL" id="BK055796">
    <property type="protein sequence ID" value="DAE92858.1"/>
    <property type="molecule type" value="Genomic_DNA"/>
</dbReference>
<name>A0A8S5RTK3_9CAUD</name>
<accession>A0A8S5RTK3</accession>
<evidence type="ECO:0000313" key="1">
    <source>
        <dbReference type="EMBL" id="DAE92858.1"/>
    </source>
</evidence>
<proteinExistence type="predicted"/>
<organism evidence="1">
    <name type="scientific">Ackermannviridae sp</name>
    <dbReference type="NCBI Taxonomy" id="2831612"/>
    <lineage>
        <taxon>Viruses</taxon>
        <taxon>Duplodnaviria</taxon>
        <taxon>Heunggongvirae</taxon>
        <taxon>Uroviricota</taxon>
        <taxon>Caudoviricetes</taxon>
        <taxon>Pantevenvirales</taxon>
        <taxon>Ackermannviridae</taxon>
    </lineage>
</organism>
<protein>
    <submittedName>
        <fullName evidence="1">Uncharacterized protein</fullName>
    </submittedName>
</protein>
<reference evidence="1" key="1">
    <citation type="journal article" date="2021" name="Proc. Natl. Acad. Sci. U.S.A.">
        <title>A Catalog of Tens of Thousands of Viruses from Human Metagenomes Reveals Hidden Associations with Chronic Diseases.</title>
        <authorList>
            <person name="Tisza M.J."/>
            <person name="Buck C.B."/>
        </authorList>
    </citation>
    <scope>NUCLEOTIDE SEQUENCE</scope>
    <source>
        <strain evidence="1">Cttzo28</strain>
    </source>
</reference>
<sequence>MHKRTKLSQNIQMLTPHFVQPAETNKTDAKLLQN</sequence>